<keyword evidence="3" id="KW-0378">Hydrolase</keyword>
<dbReference type="STRING" id="426702.SAMN04488099_101294"/>
<evidence type="ECO:0000256" key="1">
    <source>
        <dbReference type="SAM" id="Phobius"/>
    </source>
</evidence>
<organism evidence="3 4">
    <name type="scientific">Alkalibacterium pelagium</name>
    <dbReference type="NCBI Taxonomy" id="426702"/>
    <lineage>
        <taxon>Bacteria</taxon>
        <taxon>Bacillati</taxon>
        <taxon>Bacillota</taxon>
        <taxon>Bacilli</taxon>
        <taxon>Lactobacillales</taxon>
        <taxon>Carnobacteriaceae</taxon>
        <taxon>Alkalibacterium</taxon>
    </lineage>
</organism>
<reference evidence="4" key="1">
    <citation type="submission" date="2016-10" db="EMBL/GenBank/DDBJ databases">
        <authorList>
            <person name="Varghese N."/>
            <person name="Submissions S."/>
        </authorList>
    </citation>
    <scope>NUCLEOTIDE SEQUENCE [LARGE SCALE GENOMIC DNA]</scope>
    <source>
        <strain evidence="4">DSM 19183</strain>
    </source>
</reference>
<keyword evidence="1" id="KW-0812">Transmembrane</keyword>
<dbReference type="GO" id="GO:0016787">
    <property type="term" value="F:hydrolase activity"/>
    <property type="evidence" value="ECO:0007669"/>
    <property type="project" value="UniProtKB-KW"/>
</dbReference>
<sequence length="246" mass="27695">MKRQRKKWISVLLWLIAGIVLAIAAGLVFIRIRTYQAMPEAVTLLDESHVTVEEDWIRVDSDSNRGNIVLYQGGLVEPEAYLPLADQLSEIGYRVFIPYMPINLAILGSDKIDDILEMYEDEEKWWLGGHSLGGTSASIYASDEHDKINGLFFLAAYPNDGSDLSDLEIPVLSITGTQDEILNRESYESASSNLPVGTEFYQIEGGNHSNFGYYGFQNGDGESLISREEQHEEVAEKLDDFIQRHQ</sequence>
<dbReference type="AlphaFoldDB" id="A0A1H7FKM8"/>
<feature type="domain" description="Alpha/beta hydrolase fold-5" evidence="2">
    <location>
        <begin position="68"/>
        <end position="231"/>
    </location>
</feature>
<dbReference type="Pfam" id="PF12695">
    <property type="entry name" value="Abhydrolase_5"/>
    <property type="match status" value="1"/>
</dbReference>
<dbReference type="Gene3D" id="3.40.50.1820">
    <property type="entry name" value="alpha/beta hydrolase"/>
    <property type="match status" value="1"/>
</dbReference>
<proteinExistence type="predicted"/>
<evidence type="ECO:0000313" key="4">
    <source>
        <dbReference type="Proteomes" id="UP000199081"/>
    </source>
</evidence>
<feature type="transmembrane region" description="Helical" evidence="1">
    <location>
        <begin position="12"/>
        <end position="30"/>
    </location>
</feature>
<protein>
    <submittedName>
        <fullName evidence="3">Alpha/beta hydrolase family protein</fullName>
    </submittedName>
</protein>
<keyword evidence="1" id="KW-0472">Membrane</keyword>
<dbReference type="InterPro" id="IPR029059">
    <property type="entry name" value="AB_hydrolase_5"/>
</dbReference>
<name>A0A1H7FKM8_9LACT</name>
<gene>
    <name evidence="3" type="ORF">SAMN04488099_101294</name>
</gene>
<dbReference type="EMBL" id="FNZU01000001">
    <property type="protein sequence ID" value="SEK24680.1"/>
    <property type="molecule type" value="Genomic_DNA"/>
</dbReference>
<dbReference type="RefSeq" id="WP_170230924.1">
    <property type="nucleotide sequence ID" value="NZ_BJYC01000001.1"/>
</dbReference>
<keyword evidence="1" id="KW-1133">Transmembrane helix</keyword>
<dbReference type="Proteomes" id="UP000199081">
    <property type="component" value="Unassembled WGS sequence"/>
</dbReference>
<accession>A0A1H7FKM8</accession>
<dbReference type="SUPFAM" id="SSF53474">
    <property type="entry name" value="alpha/beta-Hydrolases"/>
    <property type="match status" value="1"/>
</dbReference>
<dbReference type="InterPro" id="IPR029058">
    <property type="entry name" value="AB_hydrolase_fold"/>
</dbReference>
<evidence type="ECO:0000259" key="2">
    <source>
        <dbReference type="Pfam" id="PF12695"/>
    </source>
</evidence>
<evidence type="ECO:0000313" key="3">
    <source>
        <dbReference type="EMBL" id="SEK24680.1"/>
    </source>
</evidence>
<keyword evidence="4" id="KW-1185">Reference proteome</keyword>